<evidence type="ECO:0000313" key="4">
    <source>
        <dbReference type="EMBL" id="ROR45645.1"/>
    </source>
</evidence>
<dbReference type="PANTHER" id="PTHR43214:SF43">
    <property type="entry name" value="TWO-COMPONENT RESPONSE REGULATOR"/>
    <property type="match status" value="1"/>
</dbReference>
<dbReference type="InterPro" id="IPR000792">
    <property type="entry name" value="Tscrpt_reg_LuxR_C"/>
</dbReference>
<dbReference type="Proteomes" id="UP000267408">
    <property type="component" value="Unassembled WGS sequence"/>
</dbReference>
<dbReference type="PANTHER" id="PTHR43214">
    <property type="entry name" value="TWO-COMPONENT RESPONSE REGULATOR"/>
    <property type="match status" value="1"/>
</dbReference>
<dbReference type="Gene3D" id="3.40.50.2300">
    <property type="match status" value="1"/>
</dbReference>
<dbReference type="GO" id="GO:0006355">
    <property type="term" value="P:regulation of DNA-templated transcription"/>
    <property type="evidence" value="ECO:0007669"/>
    <property type="project" value="InterPro"/>
</dbReference>
<dbReference type="PRINTS" id="PR00038">
    <property type="entry name" value="HTHLUXR"/>
</dbReference>
<dbReference type="InterPro" id="IPR039420">
    <property type="entry name" value="WalR-like"/>
</dbReference>
<evidence type="ECO:0000256" key="1">
    <source>
        <dbReference type="ARBA" id="ARBA00023125"/>
    </source>
</evidence>
<sequence>MAVVDDDTVIREGLPYLLPELRVVLAVSSVEELLAARPAADVVLLDLVLTGTGRTGVRQGAAAVEAVAAAGYRVLIYTNERRREVLVGCMAAGARGVVHKAEPLPALAGAVAEVAADRVVITQALVGLAELAERRGGLPSLTDRQREVLSARARGEAFRSIAERLFIGKKTAEEHMSVVTAKFADFLRDHSPADLERELGLGPGDLLDPRRPR</sequence>
<organism evidence="4 5">
    <name type="scientific">Kitasatospora cineracea</name>
    <dbReference type="NCBI Taxonomy" id="88074"/>
    <lineage>
        <taxon>Bacteria</taxon>
        <taxon>Bacillati</taxon>
        <taxon>Actinomycetota</taxon>
        <taxon>Actinomycetes</taxon>
        <taxon>Kitasatosporales</taxon>
        <taxon>Streptomycetaceae</taxon>
        <taxon>Kitasatospora</taxon>
    </lineage>
</organism>
<dbReference type="AlphaFoldDB" id="A0A8G1UKR1"/>
<comment type="caution">
    <text evidence="4">The sequence shown here is derived from an EMBL/GenBank/DDBJ whole genome shotgun (WGS) entry which is preliminary data.</text>
</comment>
<dbReference type="InterPro" id="IPR016032">
    <property type="entry name" value="Sig_transdc_resp-reg_C-effctor"/>
</dbReference>
<proteinExistence type="predicted"/>
<name>A0A8G1UKR1_9ACTN</name>
<dbReference type="GO" id="GO:0000160">
    <property type="term" value="P:phosphorelay signal transduction system"/>
    <property type="evidence" value="ECO:0007669"/>
    <property type="project" value="InterPro"/>
</dbReference>
<dbReference type="SUPFAM" id="SSF52172">
    <property type="entry name" value="CheY-like"/>
    <property type="match status" value="1"/>
</dbReference>
<dbReference type="InterPro" id="IPR011006">
    <property type="entry name" value="CheY-like_superfamily"/>
</dbReference>
<keyword evidence="1 4" id="KW-0238">DNA-binding</keyword>
<gene>
    <name evidence="4" type="ORF">EDD39_3887</name>
</gene>
<dbReference type="GO" id="GO:0003677">
    <property type="term" value="F:DNA binding"/>
    <property type="evidence" value="ECO:0007669"/>
    <property type="project" value="UniProtKB-KW"/>
</dbReference>
<dbReference type="PROSITE" id="PS50110">
    <property type="entry name" value="RESPONSE_REGULATORY"/>
    <property type="match status" value="1"/>
</dbReference>
<dbReference type="SUPFAM" id="SSF46894">
    <property type="entry name" value="C-terminal effector domain of the bipartite response regulators"/>
    <property type="match status" value="1"/>
</dbReference>
<feature type="domain" description="Response regulatory" evidence="3">
    <location>
        <begin position="1"/>
        <end position="115"/>
    </location>
</feature>
<dbReference type="InterPro" id="IPR001789">
    <property type="entry name" value="Sig_transdc_resp-reg_receiver"/>
</dbReference>
<dbReference type="Pfam" id="PF00196">
    <property type="entry name" value="GerE"/>
    <property type="match status" value="1"/>
</dbReference>
<reference evidence="4 5" key="1">
    <citation type="submission" date="2018-11" db="EMBL/GenBank/DDBJ databases">
        <title>Sequencing the genomes of 1000 actinobacteria strains.</title>
        <authorList>
            <person name="Klenk H.-P."/>
        </authorList>
    </citation>
    <scope>NUCLEOTIDE SEQUENCE [LARGE SCALE GENOMIC DNA]</scope>
    <source>
        <strain evidence="4 5">DSM 44780</strain>
    </source>
</reference>
<keyword evidence="2" id="KW-0597">Phosphoprotein</keyword>
<dbReference type="RefSeq" id="WP_208765533.1">
    <property type="nucleotide sequence ID" value="NZ_RJVJ01000001.1"/>
</dbReference>
<dbReference type="EMBL" id="RJVJ01000001">
    <property type="protein sequence ID" value="ROR45645.1"/>
    <property type="molecule type" value="Genomic_DNA"/>
</dbReference>
<protein>
    <submittedName>
        <fullName evidence="4">DNA-binding NarL/FixJ family response regulator</fullName>
    </submittedName>
</protein>
<evidence type="ECO:0000259" key="3">
    <source>
        <dbReference type="PROSITE" id="PS50110"/>
    </source>
</evidence>
<evidence type="ECO:0000313" key="5">
    <source>
        <dbReference type="Proteomes" id="UP000267408"/>
    </source>
</evidence>
<feature type="modified residue" description="4-aspartylphosphate" evidence="2">
    <location>
        <position position="46"/>
    </location>
</feature>
<accession>A0A8G1UKR1</accession>
<dbReference type="SMART" id="SM00421">
    <property type="entry name" value="HTH_LUXR"/>
    <property type="match status" value="1"/>
</dbReference>
<evidence type="ECO:0000256" key="2">
    <source>
        <dbReference type="PROSITE-ProRule" id="PRU00169"/>
    </source>
</evidence>